<dbReference type="EMBL" id="CP001344">
    <property type="protein sequence ID" value="ACL43824.1"/>
    <property type="molecule type" value="Genomic_DNA"/>
</dbReference>
<dbReference type="Pfam" id="PF01594">
    <property type="entry name" value="AI-2E_transport"/>
    <property type="match status" value="1"/>
</dbReference>
<dbReference type="PANTHER" id="PTHR21716">
    <property type="entry name" value="TRANSMEMBRANE PROTEIN"/>
    <property type="match status" value="1"/>
</dbReference>
<comment type="subcellular location">
    <subcellularLocation>
        <location evidence="1">Membrane</location>
        <topology evidence="1">Multi-pass membrane protein</topology>
    </subcellularLocation>
</comment>
<dbReference type="AlphaFoldDB" id="B8HPG3"/>
<feature type="transmembrane region" description="Helical" evidence="6">
    <location>
        <begin position="46"/>
        <end position="64"/>
    </location>
</feature>
<feature type="transmembrane region" description="Helical" evidence="6">
    <location>
        <begin position="298"/>
        <end position="328"/>
    </location>
</feature>
<dbReference type="KEGG" id="cyn:Cyan7425_1453"/>
<organism evidence="7">
    <name type="scientific">Cyanothece sp. (strain PCC 7425 / ATCC 29141)</name>
    <dbReference type="NCBI Taxonomy" id="395961"/>
    <lineage>
        <taxon>Bacteria</taxon>
        <taxon>Bacillati</taxon>
        <taxon>Cyanobacteriota</taxon>
        <taxon>Cyanophyceae</taxon>
        <taxon>Gomontiellales</taxon>
        <taxon>Cyanothecaceae</taxon>
        <taxon>Cyanothece</taxon>
    </lineage>
</organism>
<sequence length="384" mass="41951">MPPSPHPLSRLGRFQNSTLLRYLLLFGCGWAIVVLINYFYGMIALFTIAGIFAALLNYPVVWLSRYLPRGIAIALTFTIAVLLFLGFVTLVGLEVLNQGQSLLANLKDTIADQNILPFQDLLNRLEINKLIGTLQTGLASGLDIVRNVFSSVMTVIFGAVICLYMLIDGEKLWLSLLQLLPTASRDRFAQIFQRSFLGFLRGQLLLMVFLFTTCLVVFTILGVKYALILALILGLVDAIPGIGATLGVILVGLLAAASQGFDSAIQVVVGAIVMIQIQDNVLRPKVMGNALELNPVMLFLSLFIGERIAGLLGIFLAVPIAGMIAIWLQTLNQEQQELEVNELKQAILEPETTESIAAEDLTFIQTGEDATLIQASDEDITLIQ</sequence>
<gene>
    <name evidence="7" type="ordered locus">Cyan7425_1453</name>
</gene>
<dbReference type="GO" id="GO:0016020">
    <property type="term" value="C:membrane"/>
    <property type="evidence" value="ECO:0007669"/>
    <property type="project" value="UniProtKB-SubCell"/>
</dbReference>
<keyword evidence="3 6" id="KW-0812">Transmembrane</keyword>
<keyword evidence="4 6" id="KW-1133">Transmembrane helix</keyword>
<dbReference type="OrthoDB" id="464097at2"/>
<dbReference type="GO" id="GO:0055085">
    <property type="term" value="P:transmembrane transport"/>
    <property type="evidence" value="ECO:0007669"/>
    <property type="project" value="TreeGrafter"/>
</dbReference>
<accession>B8HPG3</accession>
<comment type="similarity">
    <text evidence="2">Belongs to the autoinducer-2 exporter (AI-2E) (TC 2.A.86) family.</text>
</comment>
<reference evidence="7" key="1">
    <citation type="submission" date="2009-01" db="EMBL/GenBank/DDBJ databases">
        <title>Complete sequence of chromosome Cyanothece sp. PCC 7425.</title>
        <authorList>
            <consortium name="US DOE Joint Genome Institute"/>
            <person name="Lucas S."/>
            <person name="Copeland A."/>
            <person name="Lapidus A."/>
            <person name="Glavina del Rio T."/>
            <person name="Dalin E."/>
            <person name="Tice H."/>
            <person name="Bruce D."/>
            <person name="Goodwin L."/>
            <person name="Pitluck S."/>
            <person name="Sims D."/>
            <person name="Meineke L."/>
            <person name="Brettin T."/>
            <person name="Detter J.C."/>
            <person name="Han C."/>
            <person name="Larimer F."/>
            <person name="Land M."/>
            <person name="Hauser L."/>
            <person name="Kyrpides N."/>
            <person name="Ovchinnikova G."/>
            <person name="Liberton M."/>
            <person name="Stoeckel J."/>
            <person name="Banerjee A."/>
            <person name="Singh A."/>
            <person name="Page L."/>
            <person name="Sato H."/>
            <person name="Zhao L."/>
            <person name="Sherman L."/>
            <person name="Pakrasi H."/>
            <person name="Richardson P."/>
        </authorList>
    </citation>
    <scope>NUCLEOTIDE SEQUENCE</scope>
    <source>
        <strain evidence="7">PCC 7425</strain>
    </source>
</reference>
<feature type="transmembrane region" description="Helical" evidence="6">
    <location>
        <begin position="148"/>
        <end position="167"/>
    </location>
</feature>
<dbReference type="STRING" id="395961.Cyan7425_1453"/>
<feature type="transmembrane region" description="Helical" evidence="6">
    <location>
        <begin position="20"/>
        <end position="40"/>
    </location>
</feature>
<feature type="transmembrane region" description="Helical" evidence="6">
    <location>
        <begin position="71"/>
        <end position="93"/>
    </location>
</feature>
<proteinExistence type="inferred from homology"/>
<dbReference type="PANTHER" id="PTHR21716:SF66">
    <property type="entry name" value="TRANSPORT PROTEIN SLL0063-RELATED"/>
    <property type="match status" value="1"/>
</dbReference>
<evidence type="ECO:0000256" key="4">
    <source>
        <dbReference type="ARBA" id="ARBA00022989"/>
    </source>
</evidence>
<keyword evidence="5 6" id="KW-0472">Membrane</keyword>
<name>B8HPG3_CYAP4</name>
<evidence type="ECO:0000313" key="7">
    <source>
        <dbReference type="EMBL" id="ACL43824.1"/>
    </source>
</evidence>
<evidence type="ECO:0000256" key="1">
    <source>
        <dbReference type="ARBA" id="ARBA00004141"/>
    </source>
</evidence>
<evidence type="ECO:0000256" key="2">
    <source>
        <dbReference type="ARBA" id="ARBA00009773"/>
    </source>
</evidence>
<protein>
    <recommendedName>
        <fullName evidence="8">Permease</fullName>
    </recommendedName>
</protein>
<dbReference type="InterPro" id="IPR002549">
    <property type="entry name" value="AI-2E-like"/>
</dbReference>
<evidence type="ECO:0000256" key="6">
    <source>
        <dbReference type="SAM" id="Phobius"/>
    </source>
</evidence>
<feature type="transmembrane region" description="Helical" evidence="6">
    <location>
        <begin position="204"/>
        <end position="221"/>
    </location>
</feature>
<evidence type="ECO:0000256" key="5">
    <source>
        <dbReference type="ARBA" id="ARBA00023136"/>
    </source>
</evidence>
<feature type="transmembrane region" description="Helical" evidence="6">
    <location>
        <begin position="227"/>
        <end position="254"/>
    </location>
</feature>
<dbReference type="HOGENOM" id="CLU_031275_8_1_3"/>
<evidence type="ECO:0008006" key="8">
    <source>
        <dbReference type="Google" id="ProtNLM"/>
    </source>
</evidence>
<dbReference type="eggNOG" id="COG0628">
    <property type="taxonomic scope" value="Bacteria"/>
</dbReference>
<evidence type="ECO:0000256" key="3">
    <source>
        <dbReference type="ARBA" id="ARBA00022692"/>
    </source>
</evidence>